<gene>
    <name evidence="2" type="ORF">SARC_10090</name>
</gene>
<dbReference type="InterPro" id="IPR052907">
    <property type="entry name" value="Beta-lactamase/esterase"/>
</dbReference>
<dbReference type="Proteomes" id="UP000054560">
    <property type="component" value="Unassembled WGS sequence"/>
</dbReference>
<proteinExistence type="predicted"/>
<reference evidence="2 3" key="1">
    <citation type="submission" date="2011-02" db="EMBL/GenBank/DDBJ databases">
        <title>The Genome Sequence of Sphaeroforma arctica JP610.</title>
        <authorList>
            <consortium name="The Broad Institute Genome Sequencing Platform"/>
            <person name="Russ C."/>
            <person name="Cuomo C."/>
            <person name="Young S.K."/>
            <person name="Zeng Q."/>
            <person name="Gargeya S."/>
            <person name="Alvarado L."/>
            <person name="Berlin A."/>
            <person name="Chapman S.B."/>
            <person name="Chen Z."/>
            <person name="Freedman E."/>
            <person name="Gellesch M."/>
            <person name="Goldberg J."/>
            <person name="Griggs A."/>
            <person name="Gujja S."/>
            <person name="Heilman E."/>
            <person name="Heiman D."/>
            <person name="Howarth C."/>
            <person name="Mehta T."/>
            <person name="Neiman D."/>
            <person name="Pearson M."/>
            <person name="Roberts A."/>
            <person name="Saif S."/>
            <person name="Shea T."/>
            <person name="Shenoy N."/>
            <person name="Sisk P."/>
            <person name="Stolte C."/>
            <person name="Sykes S."/>
            <person name="White J."/>
            <person name="Yandava C."/>
            <person name="Burger G."/>
            <person name="Gray M.W."/>
            <person name="Holland P.W.H."/>
            <person name="King N."/>
            <person name="Lang F.B.F."/>
            <person name="Roger A.J."/>
            <person name="Ruiz-Trillo I."/>
            <person name="Haas B."/>
            <person name="Nusbaum C."/>
            <person name="Birren B."/>
        </authorList>
    </citation>
    <scope>NUCLEOTIDE SEQUENCE [LARGE SCALE GENOMIC DNA]</scope>
    <source>
        <strain evidence="2 3">JP610</strain>
    </source>
</reference>
<evidence type="ECO:0000313" key="2">
    <source>
        <dbReference type="EMBL" id="KNC77446.1"/>
    </source>
</evidence>
<dbReference type="OrthoDB" id="5946976at2759"/>
<feature type="domain" description="Beta-lactamase-related" evidence="1">
    <location>
        <begin position="13"/>
        <end position="407"/>
    </location>
</feature>
<organism evidence="2 3">
    <name type="scientific">Sphaeroforma arctica JP610</name>
    <dbReference type="NCBI Taxonomy" id="667725"/>
    <lineage>
        <taxon>Eukaryota</taxon>
        <taxon>Ichthyosporea</taxon>
        <taxon>Ichthyophonida</taxon>
        <taxon>Sphaeroforma</taxon>
    </lineage>
</organism>
<dbReference type="PANTHER" id="PTHR43319:SF3">
    <property type="entry name" value="BETA-LACTAMASE-RELATED DOMAIN-CONTAINING PROTEIN"/>
    <property type="match status" value="1"/>
</dbReference>
<protein>
    <submittedName>
        <fullName evidence="2">Beta-lactamase</fullName>
    </submittedName>
</protein>
<dbReference type="EMBL" id="KQ242730">
    <property type="protein sequence ID" value="KNC77446.1"/>
    <property type="molecule type" value="Genomic_DNA"/>
</dbReference>
<dbReference type="PANTHER" id="PTHR43319">
    <property type="entry name" value="BETA-LACTAMASE-RELATED"/>
    <property type="match status" value="1"/>
</dbReference>
<keyword evidence="3" id="KW-1185">Reference proteome</keyword>
<dbReference type="InterPro" id="IPR001466">
    <property type="entry name" value="Beta-lactam-related"/>
</dbReference>
<dbReference type="STRING" id="667725.A0A0L0FLT6"/>
<evidence type="ECO:0000313" key="3">
    <source>
        <dbReference type="Proteomes" id="UP000054560"/>
    </source>
</evidence>
<sequence>MLGCVGILNPVRENFERGYEVGGHLTVYREGACVVDVVFGYTDLTFTKAYAPDTLQLIFSSTKFVESMAMLLLVDKGLLHVDAPIAKYWPEFAQNGKENVTLGDLMSHAGGLHGVCEPIPLDVVIENGDRFKQILEKTPLDERTFRQKGRQGYHGITRGLYANEICKLVDPHKRNINELIEQEVLQPMGVKDFRIGVLKGSEMSQRVGKAIETSAHKFLFGVVPRLLLPKAVTDAIYTDVSLAENETQFIRNAIGKDKSQVASQAFTQVWKDGPRSLASYSEHEGWREKHSASTNGFSHGGVLARLANVFAHKGVDSVTGKRILSEQAVEIASTKLDLLKDETLNTDIRYTQMGLSDVTTITQPPPWYSARNWEAAHNKFQGWLGAGGSLIQYSTSHKMSVGYTMNRYAMHIADWRGPCYLAEAAAIAERLDAAEAKTSA</sequence>
<name>A0A0L0FLT6_9EUKA</name>
<dbReference type="InterPro" id="IPR012338">
    <property type="entry name" value="Beta-lactam/transpept-like"/>
</dbReference>
<dbReference type="Pfam" id="PF00144">
    <property type="entry name" value="Beta-lactamase"/>
    <property type="match status" value="1"/>
</dbReference>
<evidence type="ECO:0000259" key="1">
    <source>
        <dbReference type="Pfam" id="PF00144"/>
    </source>
</evidence>
<dbReference type="RefSeq" id="XP_014151348.1">
    <property type="nucleotide sequence ID" value="XM_014295873.1"/>
</dbReference>
<dbReference type="AlphaFoldDB" id="A0A0L0FLT6"/>
<accession>A0A0L0FLT6</accession>
<dbReference type="GeneID" id="25910594"/>
<dbReference type="SUPFAM" id="SSF56601">
    <property type="entry name" value="beta-lactamase/transpeptidase-like"/>
    <property type="match status" value="1"/>
</dbReference>
<dbReference type="eggNOG" id="ENOG502RY4A">
    <property type="taxonomic scope" value="Eukaryota"/>
</dbReference>
<dbReference type="Gene3D" id="3.40.710.10">
    <property type="entry name" value="DD-peptidase/beta-lactamase superfamily"/>
    <property type="match status" value="1"/>
</dbReference>